<name>A0ABS2JD19_9ACTN</name>
<feature type="transmembrane region" description="Helical" evidence="1">
    <location>
        <begin position="16"/>
        <end position="38"/>
    </location>
</feature>
<dbReference type="Proteomes" id="UP000809587">
    <property type="component" value="Unassembled WGS sequence"/>
</dbReference>
<gene>
    <name evidence="2" type="ORF">JQN84_13990</name>
</gene>
<keyword evidence="1" id="KW-0472">Membrane</keyword>
<keyword evidence="1" id="KW-1133">Transmembrane helix</keyword>
<evidence type="ECO:0000313" key="3">
    <source>
        <dbReference type="Proteomes" id="UP000809587"/>
    </source>
</evidence>
<reference evidence="2 3" key="1">
    <citation type="submission" date="2021-02" db="EMBL/GenBank/DDBJ databases">
        <authorList>
            <person name="Lee D.-H."/>
        </authorList>
    </citation>
    <scope>NUCLEOTIDE SEQUENCE [LARGE SCALE GENOMIC DNA]</scope>
    <source>
        <strain evidence="2 3">MMS20-R2-29</strain>
    </source>
</reference>
<organism evidence="2 3">
    <name type="scientific">Micromonospora humidisoli</name>
    <dbReference type="NCBI Taxonomy" id="2807622"/>
    <lineage>
        <taxon>Bacteria</taxon>
        <taxon>Bacillati</taxon>
        <taxon>Actinomycetota</taxon>
        <taxon>Actinomycetes</taxon>
        <taxon>Micromonosporales</taxon>
        <taxon>Micromonosporaceae</taxon>
        <taxon>Micromonospora</taxon>
    </lineage>
</organism>
<accession>A0ABS2JD19</accession>
<dbReference type="RefSeq" id="WP_204958766.1">
    <property type="nucleotide sequence ID" value="NZ_JAFEUO010000003.1"/>
</dbReference>
<proteinExistence type="predicted"/>
<keyword evidence="3" id="KW-1185">Reference proteome</keyword>
<comment type="caution">
    <text evidence="2">The sequence shown here is derived from an EMBL/GenBank/DDBJ whole genome shotgun (WGS) entry which is preliminary data.</text>
</comment>
<protein>
    <submittedName>
        <fullName evidence="2">Uncharacterized protein</fullName>
    </submittedName>
</protein>
<keyword evidence="1" id="KW-0812">Transmembrane</keyword>
<sequence>MATIVPVVDFLVARPGLTAVVVLAVACAVVLAWITVLLGADRHDRVVRVVGVAPRPAPPPARPTRPGPPVNAMLAAYVARRAAESTAALNARAGRP</sequence>
<evidence type="ECO:0000256" key="1">
    <source>
        <dbReference type="SAM" id="Phobius"/>
    </source>
</evidence>
<dbReference type="EMBL" id="JAFEUO010000003">
    <property type="protein sequence ID" value="MBM7083628.1"/>
    <property type="molecule type" value="Genomic_DNA"/>
</dbReference>
<evidence type="ECO:0000313" key="2">
    <source>
        <dbReference type="EMBL" id="MBM7083628.1"/>
    </source>
</evidence>